<evidence type="ECO:0000256" key="14">
    <source>
        <dbReference type="ARBA" id="ARBA00023012"/>
    </source>
</evidence>
<dbReference type="PANTHER" id="PTHR43047">
    <property type="entry name" value="TWO-COMPONENT HISTIDINE PROTEIN KINASE"/>
    <property type="match status" value="1"/>
</dbReference>
<dbReference type="InterPro" id="IPR001610">
    <property type="entry name" value="PAC"/>
</dbReference>
<protein>
    <recommendedName>
        <fullName evidence="3">histidine kinase</fullName>
        <ecNumber evidence="3">2.7.13.3</ecNumber>
    </recommendedName>
</protein>
<dbReference type="InterPro" id="IPR001789">
    <property type="entry name" value="Sig_transdc_resp-reg_receiver"/>
</dbReference>
<dbReference type="GO" id="GO:0005524">
    <property type="term" value="F:ATP binding"/>
    <property type="evidence" value="ECO:0007669"/>
    <property type="project" value="UniProtKB-KW"/>
</dbReference>
<dbReference type="GO" id="GO:0000155">
    <property type="term" value="F:phosphorelay sensor kinase activity"/>
    <property type="evidence" value="ECO:0007669"/>
    <property type="project" value="InterPro"/>
</dbReference>
<evidence type="ECO:0000256" key="8">
    <source>
        <dbReference type="ARBA" id="ARBA00022692"/>
    </source>
</evidence>
<feature type="modified residue" description="4-aspartylphosphate" evidence="16">
    <location>
        <position position="1015"/>
    </location>
</feature>
<evidence type="ECO:0000313" key="22">
    <source>
        <dbReference type="EMBL" id="OAI04227.1"/>
    </source>
</evidence>
<dbReference type="SMART" id="SM00388">
    <property type="entry name" value="HisKA"/>
    <property type="match status" value="1"/>
</dbReference>
<comment type="caution">
    <text evidence="22">The sequence shown here is derived from an EMBL/GenBank/DDBJ whole genome shotgun (WGS) entry which is preliminary data.</text>
</comment>
<dbReference type="Gene3D" id="3.30.565.10">
    <property type="entry name" value="Histidine kinase-like ATPase, C-terminal domain"/>
    <property type="match status" value="1"/>
</dbReference>
<evidence type="ECO:0000259" key="19">
    <source>
        <dbReference type="PROSITE" id="PS50110"/>
    </source>
</evidence>
<evidence type="ECO:0000256" key="2">
    <source>
        <dbReference type="ARBA" id="ARBA00004429"/>
    </source>
</evidence>
<dbReference type="Proteomes" id="UP000078090">
    <property type="component" value="Unassembled WGS sequence"/>
</dbReference>
<keyword evidence="14" id="KW-0902">Two-component regulatory system</keyword>
<dbReference type="InterPro" id="IPR005467">
    <property type="entry name" value="His_kinase_dom"/>
</dbReference>
<dbReference type="SMART" id="SM00091">
    <property type="entry name" value="PAS"/>
    <property type="match status" value="3"/>
</dbReference>
<dbReference type="NCBIfam" id="TIGR00229">
    <property type="entry name" value="sensory_box"/>
    <property type="match status" value="1"/>
</dbReference>
<feature type="domain" description="PAS" evidence="20">
    <location>
        <begin position="429"/>
        <end position="501"/>
    </location>
</feature>
<dbReference type="GO" id="GO:0005886">
    <property type="term" value="C:plasma membrane"/>
    <property type="evidence" value="ECO:0007669"/>
    <property type="project" value="UniProtKB-SubCell"/>
</dbReference>
<dbReference type="FunFam" id="3.30.565.10:FF:000010">
    <property type="entry name" value="Sensor histidine kinase RcsC"/>
    <property type="match status" value="1"/>
</dbReference>
<keyword evidence="9" id="KW-0677">Repeat</keyword>
<dbReference type="EC" id="2.7.13.3" evidence="3"/>
<feature type="transmembrane region" description="Helical" evidence="17">
    <location>
        <begin position="268"/>
        <end position="291"/>
    </location>
</feature>
<dbReference type="CDD" id="cd12915">
    <property type="entry name" value="PDC2_DGC_like"/>
    <property type="match status" value="1"/>
</dbReference>
<dbReference type="FunFam" id="1.10.287.130:FF:000004">
    <property type="entry name" value="Ethylene receptor 1"/>
    <property type="match status" value="1"/>
</dbReference>
<dbReference type="InterPro" id="IPR035965">
    <property type="entry name" value="PAS-like_dom_sf"/>
</dbReference>
<dbReference type="InterPro" id="IPR036890">
    <property type="entry name" value="HATPase_C_sf"/>
</dbReference>
<proteinExistence type="predicted"/>
<feature type="domain" description="Histidine kinase" evidence="18">
    <location>
        <begin position="720"/>
        <end position="938"/>
    </location>
</feature>
<evidence type="ECO:0000259" key="20">
    <source>
        <dbReference type="PROSITE" id="PS50112"/>
    </source>
</evidence>
<dbReference type="Gene3D" id="3.30.450.20">
    <property type="entry name" value="PAS domain"/>
    <property type="match status" value="4"/>
</dbReference>
<dbReference type="CDD" id="cd00130">
    <property type="entry name" value="PAS"/>
    <property type="match status" value="2"/>
</dbReference>
<evidence type="ECO:0000256" key="1">
    <source>
        <dbReference type="ARBA" id="ARBA00000085"/>
    </source>
</evidence>
<dbReference type="SUPFAM" id="SSF55785">
    <property type="entry name" value="PYP-like sensor domain (PAS domain)"/>
    <property type="match status" value="3"/>
</dbReference>
<feature type="domain" description="PAC" evidence="21">
    <location>
        <begin position="504"/>
        <end position="556"/>
    </location>
</feature>
<dbReference type="SMART" id="SM00387">
    <property type="entry name" value="HATPase_c"/>
    <property type="match status" value="1"/>
</dbReference>
<keyword evidence="6 16" id="KW-0597">Phosphoprotein</keyword>
<dbReference type="Gene3D" id="1.10.287.130">
    <property type="match status" value="1"/>
</dbReference>
<dbReference type="Pfam" id="PF02518">
    <property type="entry name" value="HATPase_c"/>
    <property type="match status" value="1"/>
</dbReference>
<evidence type="ECO:0000256" key="11">
    <source>
        <dbReference type="ARBA" id="ARBA00022777"/>
    </source>
</evidence>
<accession>A0A177MEN1</accession>
<feature type="domain" description="Response regulatory" evidence="19">
    <location>
        <begin position="966"/>
        <end position="1082"/>
    </location>
</feature>
<dbReference type="InterPro" id="IPR003661">
    <property type="entry name" value="HisK_dim/P_dom"/>
</dbReference>
<comment type="catalytic activity">
    <reaction evidence="1">
        <text>ATP + protein L-histidine = ADP + protein N-phospho-L-histidine.</text>
        <dbReference type="EC" id="2.7.13.3"/>
    </reaction>
</comment>
<dbReference type="InterPro" id="IPR013655">
    <property type="entry name" value="PAS_fold_3"/>
</dbReference>
<evidence type="ECO:0000259" key="18">
    <source>
        <dbReference type="PROSITE" id="PS50109"/>
    </source>
</evidence>
<dbReference type="AlphaFoldDB" id="A0A177MEN1"/>
<dbReference type="InterPro" id="IPR003594">
    <property type="entry name" value="HATPase_dom"/>
</dbReference>
<dbReference type="CDD" id="cd17546">
    <property type="entry name" value="REC_hyHK_CKI1_RcsC-like"/>
    <property type="match status" value="1"/>
</dbReference>
<dbReference type="PROSITE" id="PS50112">
    <property type="entry name" value="PAS"/>
    <property type="match status" value="1"/>
</dbReference>
<gene>
    <name evidence="22" type="ORF">A1332_14760</name>
</gene>
<evidence type="ECO:0000256" key="13">
    <source>
        <dbReference type="ARBA" id="ARBA00022989"/>
    </source>
</evidence>
<evidence type="ECO:0000256" key="7">
    <source>
        <dbReference type="ARBA" id="ARBA00022679"/>
    </source>
</evidence>
<dbReference type="Pfam" id="PF00512">
    <property type="entry name" value="HisKA"/>
    <property type="match status" value="1"/>
</dbReference>
<name>A0A177MEN1_METMH</name>
<dbReference type="SUPFAM" id="SSF47384">
    <property type="entry name" value="Homodimeric domain of signal transducing histidine kinase"/>
    <property type="match status" value="1"/>
</dbReference>
<dbReference type="SMART" id="SM00086">
    <property type="entry name" value="PAC"/>
    <property type="match status" value="2"/>
</dbReference>
<keyword evidence="10" id="KW-0547">Nucleotide-binding</keyword>
<organism evidence="22 23">
    <name type="scientific">Methylomonas methanica</name>
    <dbReference type="NCBI Taxonomy" id="421"/>
    <lineage>
        <taxon>Bacteria</taxon>
        <taxon>Pseudomonadati</taxon>
        <taxon>Pseudomonadota</taxon>
        <taxon>Gammaproteobacteria</taxon>
        <taxon>Methylococcales</taxon>
        <taxon>Methylococcaceae</taxon>
        <taxon>Methylomonas</taxon>
    </lineage>
</organism>
<keyword evidence="12" id="KW-0067">ATP-binding</keyword>
<dbReference type="EMBL" id="LUUG01000073">
    <property type="protein sequence ID" value="OAI04227.1"/>
    <property type="molecule type" value="Genomic_DNA"/>
</dbReference>
<keyword evidence="15 17" id="KW-0472">Membrane</keyword>
<dbReference type="CDD" id="cd16922">
    <property type="entry name" value="HATPase_EvgS-ArcB-TorS-like"/>
    <property type="match status" value="1"/>
</dbReference>
<dbReference type="FunFam" id="2.10.70.100:FF:000001">
    <property type="entry name" value="Sensory transduction histidine kinase"/>
    <property type="match status" value="1"/>
</dbReference>
<evidence type="ECO:0000313" key="23">
    <source>
        <dbReference type="Proteomes" id="UP000078090"/>
    </source>
</evidence>
<evidence type="ECO:0000256" key="17">
    <source>
        <dbReference type="SAM" id="Phobius"/>
    </source>
</evidence>
<evidence type="ECO:0000256" key="10">
    <source>
        <dbReference type="ARBA" id="ARBA00022741"/>
    </source>
</evidence>
<evidence type="ECO:0000256" key="4">
    <source>
        <dbReference type="ARBA" id="ARBA00022475"/>
    </source>
</evidence>
<dbReference type="InterPro" id="IPR036097">
    <property type="entry name" value="HisK_dim/P_sf"/>
</dbReference>
<dbReference type="CDD" id="cd12914">
    <property type="entry name" value="PDC1_DGC_like"/>
    <property type="match status" value="1"/>
</dbReference>
<dbReference type="Pfam" id="PF13426">
    <property type="entry name" value="PAS_9"/>
    <property type="match status" value="1"/>
</dbReference>
<evidence type="ECO:0000256" key="12">
    <source>
        <dbReference type="ARBA" id="ARBA00022840"/>
    </source>
</evidence>
<keyword evidence="5" id="KW-0997">Cell inner membrane</keyword>
<sequence length="1173" mass="133094">MTALWYWVNSTIDTEKHNVEKKALEEATQLSMDYEKYLTQVIDRANQITLQLQYNLEKSQENLNLPELAQGGIFRGADILNVTIIDQNGLPVTSTFPIPKDVTFADRDYFVFHKNDDTNLLLVGRPIISRSRDRPVIPFTRRLNTPQGAFNGVAYVAFDPDYLTAFFAGAFPGKSGLLAVAGLDGVLRSIRIGNQAQDSSLPELRTIPLFTTPEGATFLSEDSRFGDNLARYVAWRTLKDYYLVAMVGIPEMDYFAPYQARWSTYRSAASVGSVLTFLLAIVATGMSLRIAKRRFQEFEQRKAYRLATEGGNEGFYMYEALRDRNGSITDFQLVDCNQRGAEFYGVPQSQLIQANLSNLYPEIFFNELINVFLSAMTSGFYEDEIKVSPESMMKIGWAKRRFVRSGNGLAVTIQDITERKQTEEALRLSAERLQLAARAANIGIWDWNIVENELAWDDSMYQLYGIKKADFGGAYDAWISTVHPDDKAHIDREIQAALLGEREYAPEFRIIRPDGSIRYIKADSQTIQNSGGKPLRMIGTNMDITERKRIQEAMERSQSALEEAQRIGHIGSWDLDMLNDVLSWSDEIFRIWEIDKTQFEATFAAFLETVHPEDRDKVALAYNQAIIDKSLYQIEHRLLFPDHRVKYIYERGEPYFDKDGRPLRFIGTSLDITERKLAETELLRYKDQLEETVEQRTAELLLARDAAEAANKAKSVFLANMSHELRTPMNAILGFSGLLRRDPQLTEKQRENLDIINRSGEHLLTLINDVLEVAKIEAGRLKLEIAPFDLGSMVRDVTEMMQIRAQEKSLLLVLDQSSEFPRYIKGDEARIRQIIINLINNAVKCTEQGGVTLRLGVKNNARQHLLVEVEDTGPGIAQEDQQRLFEPFVQLGDADAQQGTGLGLTITRQFVQMMGGGITVESTLGKGAVFRVDLPLALASADEILGAEIRKPGEVVGLSPGQPRYRIMIVEDQRENQLLLTQLMADIGLEVKVVENGQQCLESFQDWRPALIWMDRRMPVMDGIEATKRLRQLPEGQTVKIVAVTASAFNEQQQEMFDVGMDDFVRKPYRFDEIYDCLARQLGVQYIYADKHPTYITGVEPLTAEMLTALPQELRSELINALESLEQEHIGTIIGQVLPYDLILYKTLMRLAENFDYPTILNAIRANLSTIET</sequence>
<evidence type="ECO:0000256" key="6">
    <source>
        <dbReference type="ARBA" id="ARBA00022553"/>
    </source>
</evidence>
<evidence type="ECO:0000256" key="16">
    <source>
        <dbReference type="PROSITE-ProRule" id="PRU00169"/>
    </source>
</evidence>
<dbReference type="Pfam" id="PF08447">
    <property type="entry name" value="PAS_3"/>
    <property type="match status" value="2"/>
</dbReference>
<keyword evidence="11" id="KW-0418">Kinase</keyword>
<dbReference type="PROSITE" id="PS50109">
    <property type="entry name" value="HIS_KIN"/>
    <property type="match status" value="1"/>
</dbReference>
<comment type="subcellular location">
    <subcellularLocation>
        <location evidence="2">Cell inner membrane</location>
        <topology evidence="2">Multi-pass membrane protein</topology>
    </subcellularLocation>
</comment>
<keyword evidence="8 17" id="KW-0812">Transmembrane</keyword>
<dbReference type="InterPro" id="IPR000014">
    <property type="entry name" value="PAS"/>
</dbReference>
<dbReference type="CDD" id="cd00082">
    <property type="entry name" value="HisKA"/>
    <property type="match status" value="1"/>
</dbReference>
<dbReference type="SUPFAM" id="SSF52172">
    <property type="entry name" value="CheY-like"/>
    <property type="match status" value="1"/>
</dbReference>
<dbReference type="Gene3D" id="3.40.50.2300">
    <property type="match status" value="1"/>
</dbReference>
<dbReference type="Gene3D" id="2.10.70.100">
    <property type="match status" value="2"/>
</dbReference>
<evidence type="ECO:0000256" key="3">
    <source>
        <dbReference type="ARBA" id="ARBA00012438"/>
    </source>
</evidence>
<evidence type="ECO:0000256" key="15">
    <source>
        <dbReference type="ARBA" id="ARBA00023136"/>
    </source>
</evidence>
<dbReference type="PROSITE" id="PS50113">
    <property type="entry name" value="PAC"/>
    <property type="match status" value="2"/>
</dbReference>
<dbReference type="PROSITE" id="PS50110">
    <property type="entry name" value="RESPONSE_REGULATORY"/>
    <property type="match status" value="1"/>
</dbReference>
<dbReference type="SMART" id="SM00448">
    <property type="entry name" value="REC"/>
    <property type="match status" value="1"/>
</dbReference>
<dbReference type="PRINTS" id="PR00344">
    <property type="entry name" value="BCTRLSENSOR"/>
</dbReference>
<dbReference type="InterPro" id="IPR004358">
    <property type="entry name" value="Sig_transdc_His_kin-like_C"/>
</dbReference>
<keyword evidence="7" id="KW-0808">Transferase</keyword>
<dbReference type="InterPro" id="IPR011006">
    <property type="entry name" value="CheY-like_superfamily"/>
</dbReference>
<feature type="domain" description="PAC" evidence="21">
    <location>
        <begin position="632"/>
        <end position="684"/>
    </location>
</feature>
<keyword evidence="13 17" id="KW-1133">Transmembrane helix</keyword>
<keyword evidence="4" id="KW-1003">Cell membrane</keyword>
<reference evidence="22 23" key="1">
    <citation type="submission" date="2016-03" db="EMBL/GenBank/DDBJ databases">
        <authorList>
            <person name="Ploux O."/>
        </authorList>
    </citation>
    <scope>NUCLEOTIDE SEQUENCE [LARGE SCALE GENOMIC DNA]</scope>
    <source>
        <strain evidence="22 23">R-45363</strain>
    </source>
</reference>
<evidence type="ECO:0000259" key="21">
    <source>
        <dbReference type="PROSITE" id="PS50113"/>
    </source>
</evidence>
<dbReference type="Pfam" id="PF00072">
    <property type="entry name" value="Response_reg"/>
    <property type="match status" value="1"/>
</dbReference>
<dbReference type="SUPFAM" id="SSF55874">
    <property type="entry name" value="ATPase domain of HSP90 chaperone/DNA topoisomerase II/histidine kinase"/>
    <property type="match status" value="1"/>
</dbReference>
<evidence type="ECO:0000256" key="5">
    <source>
        <dbReference type="ARBA" id="ARBA00022519"/>
    </source>
</evidence>
<dbReference type="InterPro" id="IPR000700">
    <property type="entry name" value="PAS-assoc_C"/>
</dbReference>
<evidence type="ECO:0000256" key="9">
    <source>
        <dbReference type="ARBA" id="ARBA00022737"/>
    </source>
</evidence>